<dbReference type="Gene3D" id="3.40.190.10">
    <property type="entry name" value="Periplasmic binding protein-like II"/>
    <property type="match status" value="2"/>
</dbReference>
<evidence type="ECO:0000313" key="7">
    <source>
        <dbReference type="Proteomes" id="UP000630149"/>
    </source>
</evidence>
<dbReference type="Pfam" id="PF00497">
    <property type="entry name" value="SBP_bac_3"/>
    <property type="match status" value="1"/>
</dbReference>
<dbReference type="InterPro" id="IPR001638">
    <property type="entry name" value="Solute-binding_3/MltF_N"/>
</dbReference>
<evidence type="ECO:0000256" key="4">
    <source>
        <dbReference type="RuleBase" id="RU003744"/>
    </source>
</evidence>
<keyword evidence="7" id="KW-1185">Reference proteome</keyword>
<dbReference type="InterPro" id="IPR018313">
    <property type="entry name" value="SBP_3_CS"/>
</dbReference>
<dbReference type="RefSeq" id="WP_165481186.1">
    <property type="nucleotide sequence ID" value="NZ_BMOB01000013.1"/>
</dbReference>
<dbReference type="SUPFAM" id="SSF53850">
    <property type="entry name" value="Periplasmic binding protein-like II"/>
    <property type="match status" value="1"/>
</dbReference>
<dbReference type="PANTHER" id="PTHR35936:SF17">
    <property type="entry name" value="ARGININE-BINDING EXTRACELLULAR PROTEIN ARTP"/>
    <property type="match status" value="1"/>
</dbReference>
<evidence type="ECO:0000313" key="6">
    <source>
        <dbReference type="EMBL" id="GGI92697.1"/>
    </source>
</evidence>
<protein>
    <submittedName>
        <fullName evidence="6">Arginine ABC transporter substrate-binding protein</fullName>
    </submittedName>
</protein>
<dbReference type="Proteomes" id="UP000630149">
    <property type="component" value="Unassembled WGS sequence"/>
</dbReference>
<proteinExistence type="inferred from homology"/>
<organism evidence="6 7">
    <name type="scientific">Legionella impletisoli</name>
    <dbReference type="NCBI Taxonomy" id="343510"/>
    <lineage>
        <taxon>Bacteria</taxon>
        <taxon>Pseudomonadati</taxon>
        <taxon>Pseudomonadota</taxon>
        <taxon>Gammaproteobacteria</taxon>
        <taxon>Legionellales</taxon>
        <taxon>Legionellaceae</taxon>
        <taxon>Legionella</taxon>
    </lineage>
</organism>
<evidence type="ECO:0000256" key="3">
    <source>
        <dbReference type="ARBA" id="ARBA00022729"/>
    </source>
</evidence>
<keyword evidence="3" id="KW-0732">Signal</keyword>
<reference evidence="6" key="2">
    <citation type="submission" date="2020-09" db="EMBL/GenBank/DDBJ databases">
        <authorList>
            <person name="Sun Q."/>
            <person name="Ohkuma M."/>
        </authorList>
    </citation>
    <scope>NUCLEOTIDE SEQUENCE</scope>
    <source>
        <strain evidence="6">JCM 13919</strain>
    </source>
</reference>
<dbReference type="PROSITE" id="PS01039">
    <property type="entry name" value="SBP_BACTERIAL_3"/>
    <property type="match status" value="1"/>
</dbReference>
<comment type="caution">
    <text evidence="6">The sequence shown here is derived from an EMBL/GenBank/DDBJ whole genome shotgun (WGS) entry which is preliminary data.</text>
</comment>
<dbReference type="AlphaFoldDB" id="A0A917NDX9"/>
<comment type="similarity">
    <text evidence="2 4">Belongs to the bacterial solute-binding protein 3 family.</text>
</comment>
<evidence type="ECO:0000256" key="1">
    <source>
        <dbReference type="ARBA" id="ARBA00004196"/>
    </source>
</evidence>
<dbReference type="GO" id="GO:0030313">
    <property type="term" value="C:cell envelope"/>
    <property type="evidence" value="ECO:0007669"/>
    <property type="project" value="UniProtKB-SubCell"/>
</dbReference>
<reference evidence="6" key="1">
    <citation type="journal article" date="2014" name="Int. J. Syst. Evol. Microbiol.">
        <title>Complete genome sequence of Corynebacterium casei LMG S-19264T (=DSM 44701T), isolated from a smear-ripened cheese.</title>
        <authorList>
            <consortium name="US DOE Joint Genome Institute (JGI-PGF)"/>
            <person name="Walter F."/>
            <person name="Albersmeier A."/>
            <person name="Kalinowski J."/>
            <person name="Ruckert C."/>
        </authorList>
    </citation>
    <scope>NUCLEOTIDE SEQUENCE</scope>
    <source>
        <strain evidence="6">JCM 13919</strain>
    </source>
</reference>
<sequence>MRQLLTIIFLLGMTFAHAEPLKIGAIPFYPPFEIQGDKEGQLSGFDIDLIMAICKEIDQECMIQPTVFKDIIPKLLTNEINLAASAIIITKEREQFMLFSLPYLASYLQFMTLKSNPLQDLTELKGKIVATITGSVISDYLHDRYGKTITVKEYQQFPDMLDGLMNKQVDLVLIDYYAAQYWIVASGNQLKFVGEKLPFGTGYGFAAPKGNEALISQINKGLVTLEYNGEYLKIYNKYFGE</sequence>
<name>A0A917NDX9_9GAMM</name>
<gene>
    <name evidence="6" type="primary">artJ</name>
    <name evidence="6" type="ORF">GCM10007966_21620</name>
</gene>
<evidence type="ECO:0000256" key="2">
    <source>
        <dbReference type="ARBA" id="ARBA00010333"/>
    </source>
</evidence>
<accession>A0A917NDX9</accession>
<dbReference type="PANTHER" id="PTHR35936">
    <property type="entry name" value="MEMBRANE-BOUND LYTIC MUREIN TRANSGLYCOSYLASE F"/>
    <property type="match status" value="1"/>
</dbReference>
<evidence type="ECO:0000259" key="5">
    <source>
        <dbReference type="SMART" id="SM00062"/>
    </source>
</evidence>
<dbReference type="SMART" id="SM00062">
    <property type="entry name" value="PBPb"/>
    <property type="match status" value="1"/>
</dbReference>
<feature type="domain" description="Solute-binding protein family 3/N-terminal" evidence="5">
    <location>
        <begin position="20"/>
        <end position="241"/>
    </location>
</feature>
<dbReference type="EMBL" id="BMOB01000013">
    <property type="protein sequence ID" value="GGI92697.1"/>
    <property type="molecule type" value="Genomic_DNA"/>
</dbReference>
<comment type="subcellular location">
    <subcellularLocation>
        <location evidence="1">Cell envelope</location>
    </subcellularLocation>
</comment>